<dbReference type="PANTHER" id="PTHR33321">
    <property type="match status" value="1"/>
</dbReference>
<feature type="compositionally biased region" description="Basic and acidic residues" evidence="1">
    <location>
        <begin position="25"/>
        <end position="34"/>
    </location>
</feature>
<keyword evidence="3" id="KW-1185">Reference proteome</keyword>
<gene>
    <name evidence="2" type="ORF">SEPCBS57363_004229</name>
</gene>
<dbReference type="Proteomes" id="UP001642501">
    <property type="component" value="Unassembled WGS sequence"/>
</dbReference>
<protein>
    <recommendedName>
        <fullName evidence="4">PBSP domain protein</fullName>
    </recommendedName>
</protein>
<feature type="region of interest" description="Disordered" evidence="1">
    <location>
        <begin position="1"/>
        <end position="37"/>
    </location>
</feature>
<evidence type="ECO:0000313" key="3">
    <source>
        <dbReference type="Proteomes" id="UP001642501"/>
    </source>
</evidence>
<name>A0ABP0DSQ7_9PEZI</name>
<sequence length="277" mass="31335">MTIDSGLDRPSATAASTTLIQPRAPHSEPPKDGQDVYSARAQPTDRVLNLPVHPKPKLRLEVRDLDHEGASTFFESVNVSSIMQQAVGNVQRLLYGRDAETHCPPTRSVTLILRAMPGVAYTTGSELDGDHKEIHFSLEYIAGIRPHGQRVTAEVTGVLTHELVHCYQWDGHGTCPSGLVEGIADWVRLRCDLSPPHWKRDPAAVGRWDAGYQHTAYFLDFLERRFGNRTVQRINEKLRLDHYQEDDFWPGLFGLSVDKLWKDYVDAVRNEELLLFM</sequence>
<evidence type="ECO:0008006" key="4">
    <source>
        <dbReference type="Google" id="ProtNLM"/>
    </source>
</evidence>
<proteinExistence type="predicted"/>
<accession>A0ABP0DSQ7</accession>
<dbReference type="PANTHER" id="PTHR33321:SF12">
    <property type="entry name" value="PLANT BASIC SECRETORY PROTEIN (BSP) FAMILY PROTEIN"/>
    <property type="match status" value="1"/>
</dbReference>
<reference evidence="2 3" key="1">
    <citation type="submission" date="2024-01" db="EMBL/GenBank/DDBJ databases">
        <authorList>
            <person name="Allen C."/>
            <person name="Tagirdzhanova G."/>
        </authorList>
    </citation>
    <scope>NUCLEOTIDE SEQUENCE [LARGE SCALE GENOMIC DNA]</scope>
    <source>
        <strain evidence="2 3">CBS 573.63</strain>
    </source>
</reference>
<dbReference type="InterPro" id="IPR007541">
    <property type="entry name" value="Uncharacterised_BSP"/>
</dbReference>
<dbReference type="Pfam" id="PF04450">
    <property type="entry name" value="BSP"/>
    <property type="match status" value="1"/>
</dbReference>
<evidence type="ECO:0000313" key="2">
    <source>
        <dbReference type="EMBL" id="CAK7270688.1"/>
    </source>
</evidence>
<comment type="caution">
    <text evidence="2">The sequence shown here is derived from an EMBL/GenBank/DDBJ whole genome shotgun (WGS) entry which is preliminary data.</text>
</comment>
<dbReference type="EMBL" id="CAWUOM010000076">
    <property type="protein sequence ID" value="CAK7270688.1"/>
    <property type="molecule type" value="Genomic_DNA"/>
</dbReference>
<organism evidence="2 3">
    <name type="scientific">Sporothrix epigloea</name>
    <dbReference type="NCBI Taxonomy" id="1892477"/>
    <lineage>
        <taxon>Eukaryota</taxon>
        <taxon>Fungi</taxon>
        <taxon>Dikarya</taxon>
        <taxon>Ascomycota</taxon>
        <taxon>Pezizomycotina</taxon>
        <taxon>Sordariomycetes</taxon>
        <taxon>Sordariomycetidae</taxon>
        <taxon>Ophiostomatales</taxon>
        <taxon>Ophiostomataceae</taxon>
        <taxon>Sporothrix</taxon>
    </lineage>
</organism>
<evidence type="ECO:0000256" key="1">
    <source>
        <dbReference type="SAM" id="MobiDB-lite"/>
    </source>
</evidence>